<keyword evidence="3" id="KW-0808">Transferase</keyword>
<reference evidence="8" key="1">
    <citation type="journal article" date="2016" name="Genome Announc.">
        <title>Genome sequences of three species of Hanseniaspora isolated from spontaneous wine fermentations.</title>
        <authorList>
            <person name="Sternes P.R."/>
            <person name="Lee D."/>
            <person name="Kutyna D.R."/>
            <person name="Borneman A.R."/>
        </authorList>
    </citation>
    <scope>NUCLEOTIDE SEQUENCE [LARGE SCALE GENOMIC DNA]</scope>
    <source>
        <strain evidence="8">AWRI3579</strain>
    </source>
</reference>
<dbReference type="InterPro" id="IPR029056">
    <property type="entry name" value="Ribokinase-like"/>
</dbReference>
<dbReference type="AlphaFoldDB" id="A0A1E5S028"/>
<keyword evidence="6" id="KW-0067">ATP-binding</keyword>
<dbReference type="GO" id="GO:0005829">
    <property type="term" value="C:cytosol"/>
    <property type="evidence" value="ECO:0007669"/>
    <property type="project" value="TreeGrafter"/>
</dbReference>
<dbReference type="CDD" id="cd01173">
    <property type="entry name" value="pyridoxal_pyridoxamine_kinase"/>
    <property type="match status" value="1"/>
</dbReference>
<proteinExistence type="inferred from homology"/>
<organism evidence="7 8">
    <name type="scientific">Hanseniaspora osmophila</name>
    <dbReference type="NCBI Taxonomy" id="56408"/>
    <lineage>
        <taxon>Eukaryota</taxon>
        <taxon>Fungi</taxon>
        <taxon>Dikarya</taxon>
        <taxon>Ascomycota</taxon>
        <taxon>Saccharomycotina</taxon>
        <taxon>Saccharomycetes</taxon>
        <taxon>Saccharomycodales</taxon>
        <taxon>Saccharomycodaceae</taxon>
        <taxon>Hanseniaspora</taxon>
    </lineage>
</organism>
<name>A0A1E5S028_9ASCO</name>
<dbReference type="PANTHER" id="PTHR10534:SF2">
    <property type="entry name" value="PYRIDOXAL KINASE"/>
    <property type="match status" value="1"/>
</dbReference>
<dbReference type="OrthoDB" id="2104723at2759"/>
<dbReference type="InterPro" id="IPR004625">
    <property type="entry name" value="PyrdxlKinase"/>
</dbReference>
<evidence type="ECO:0000256" key="4">
    <source>
        <dbReference type="ARBA" id="ARBA00022741"/>
    </source>
</evidence>
<dbReference type="EMBL" id="LPNM01000001">
    <property type="protein sequence ID" value="OEJ92368.1"/>
    <property type="molecule type" value="Genomic_DNA"/>
</dbReference>
<keyword evidence="5 7" id="KW-0418">Kinase</keyword>
<dbReference type="InParanoid" id="A0A1E5S028"/>
<dbReference type="NCBIfam" id="TIGR00687">
    <property type="entry name" value="pyridox_kin"/>
    <property type="match status" value="1"/>
</dbReference>
<protein>
    <recommendedName>
        <fullName evidence="2">pyridoxal kinase</fullName>
        <ecNumber evidence="2">2.7.1.35</ecNumber>
    </recommendedName>
</protein>
<dbReference type="GO" id="GO:0008478">
    <property type="term" value="F:pyridoxal kinase activity"/>
    <property type="evidence" value="ECO:0007669"/>
    <property type="project" value="UniProtKB-EC"/>
</dbReference>
<evidence type="ECO:0000256" key="6">
    <source>
        <dbReference type="ARBA" id="ARBA00022840"/>
    </source>
</evidence>
<sequence>MPNLLAIQSHVVHGYVGNKAATFPLQCLNWNVDCLNVVQFSNHTGYGFFVGSTISEKDLNNILEQLTKNFDYDALLTGYLPNKDCVRTVLTKYTEYKNQLNVSNPKKKCLWLLDPVMGDEYHLYVHTNVVPEYKKYLQMNNIDIITPNSFELQLLYNTDLGFIEKHKALPTLITMEEIYVMLAGLHRNVNFIVITSLDNVDVGEEGDRANFIYCLASWHQQSDKKYLFKIPKIKSYFTGVGDLFSSILLNSLYNSTIFSSSPTSITSEEREAEIIYCVNYTLTILQKVLETTIQQRLLMSPGITADIIESASMGGDPMVMKNMELKIIESKNVFLSTEEKNVLNFLCKKITH</sequence>
<dbReference type="EC" id="2.7.1.35" evidence="2"/>
<dbReference type="Proteomes" id="UP000095728">
    <property type="component" value="Unassembled WGS sequence"/>
</dbReference>
<dbReference type="GO" id="GO:0009443">
    <property type="term" value="P:pyridoxal 5'-phosphate salvage"/>
    <property type="evidence" value="ECO:0007669"/>
    <property type="project" value="InterPro"/>
</dbReference>
<dbReference type="FunCoup" id="A0A1E5S028">
    <property type="interactions" value="291"/>
</dbReference>
<evidence type="ECO:0000256" key="2">
    <source>
        <dbReference type="ARBA" id="ARBA00012104"/>
    </source>
</evidence>
<accession>A0A1E5S028</accession>
<dbReference type="Gene3D" id="3.40.1190.20">
    <property type="match status" value="1"/>
</dbReference>
<dbReference type="SUPFAM" id="SSF53613">
    <property type="entry name" value="Ribokinase-like"/>
    <property type="match status" value="1"/>
</dbReference>
<keyword evidence="8" id="KW-1185">Reference proteome</keyword>
<dbReference type="GO" id="GO:0005524">
    <property type="term" value="F:ATP binding"/>
    <property type="evidence" value="ECO:0007669"/>
    <property type="project" value="UniProtKB-KW"/>
</dbReference>
<evidence type="ECO:0000313" key="8">
    <source>
        <dbReference type="Proteomes" id="UP000095728"/>
    </source>
</evidence>
<keyword evidence="4" id="KW-0547">Nucleotide-binding</keyword>
<comment type="similarity">
    <text evidence="1">Belongs to the pyridoxine kinase family.</text>
</comment>
<dbReference type="PANTHER" id="PTHR10534">
    <property type="entry name" value="PYRIDOXAL KINASE"/>
    <property type="match status" value="1"/>
</dbReference>
<evidence type="ECO:0000256" key="5">
    <source>
        <dbReference type="ARBA" id="ARBA00022777"/>
    </source>
</evidence>
<evidence type="ECO:0000256" key="3">
    <source>
        <dbReference type="ARBA" id="ARBA00022679"/>
    </source>
</evidence>
<evidence type="ECO:0000256" key="1">
    <source>
        <dbReference type="ARBA" id="ARBA00008805"/>
    </source>
</evidence>
<gene>
    <name evidence="7" type="ORF">AWRI3579_g196</name>
</gene>
<dbReference type="STRING" id="56408.A0A1E5S028"/>
<comment type="caution">
    <text evidence="7">The sequence shown here is derived from an EMBL/GenBank/DDBJ whole genome shotgun (WGS) entry which is preliminary data.</text>
</comment>
<evidence type="ECO:0000313" key="7">
    <source>
        <dbReference type="EMBL" id="OEJ92368.1"/>
    </source>
</evidence>